<reference evidence="2 3" key="1">
    <citation type="submission" date="2023-03" db="EMBL/GenBank/DDBJ databases">
        <title>YIM 133296 draft genome.</title>
        <authorList>
            <person name="Xiong L."/>
        </authorList>
    </citation>
    <scope>NUCLEOTIDE SEQUENCE [LARGE SCALE GENOMIC DNA]</scope>
    <source>
        <strain evidence="2 3">YIM 133296</strain>
    </source>
</reference>
<organism evidence="2 3">
    <name type="scientific">Luteipulveratus flavus</name>
    <dbReference type="NCBI Taxonomy" id="3031728"/>
    <lineage>
        <taxon>Bacteria</taxon>
        <taxon>Bacillati</taxon>
        <taxon>Actinomycetota</taxon>
        <taxon>Actinomycetes</taxon>
        <taxon>Micrococcales</taxon>
        <taxon>Dermacoccaceae</taxon>
        <taxon>Luteipulveratus</taxon>
    </lineage>
</organism>
<dbReference type="Proteomes" id="UP001528912">
    <property type="component" value="Unassembled WGS sequence"/>
</dbReference>
<feature type="domain" description="CHAT" evidence="1">
    <location>
        <begin position="345"/>
        <end position="574"/>
    </location>
</feature>
<dbReference type="RefSeq" id="WP_277192476.1">
    <property type="nucleotide sequence ID" value="NZ_JAROAV010000032.1"/>
</dbReference>
<evidence type="ECO:0000313" key="2">
    <source>
        <dbReference type="EMBL" id="MDF8265152.1"/>
    </source>
</evidence>
<accession>A0ABT6CA07</accession>
<dbReference type="InterPro" id="IPR024983">
    <property type="entry name" value="CHAT_dom"/>
</dbReference>
<gene>
    <name evidence="2" type="ORF">P4R38_12925</name>
</gene>
<evidence type="ECO:0000259" key="1">
    <source>
        <dbReference type="Pfam" id="PF12770"/>
    </source>
</evidence>
<proteinExistence type="predicted"/>
<sequence>MLARLNLRQDAREARKVARRAARLFSNRGSDAWATKAEAVALAAEVMNGSRRPALLDEAADIAGRLRTQGLVHDASAVLLQSARVAVRLDDLPTARGRVRGVRQRADAPLENRLLQHEVRAELSLAGGRRKDAMQHVRDGLASLHDWQSSFGSLDLQSSLVGHGRGLAVAGLRMAVEDGRPEVVFEWTERARALTSRVAAVRPPDDPDGAARLQELRELHAQIRAADAEGRPVVALVRKSSRLQQQIRERAWHDPGSGLVTEPTTLDQLQAQLGQQDGVMLVHVVTHGRLRLLVATGDDTRVLDLGDWAPVGRILDGLRADLDVSAAHLPPPLRQVVLDSLDDRLATLSRHLVAPAADLVGDDRPVLIVPTGRLAGTPWTMLPGLRGRPVTMPRSASLWVAHQHAPDHPRRRAAFVAGPRVERAAEEVRRAAAAWGERAAVVASADATAAHVTEAAHSADVMHVAAHGRHSADNPLFSGLELADGPWFGYDIDRLSAVPRTVVLSACELGRSTVRWGEETVGMTQAWLHAGACTVIASPASVDDDVACEVLAETHVRLAAGRAPAYALADATAALGLGARSSFMCFGAGW</sequence>
<protein>
    <submittedName>
        <fullName evidence="2">CHAT domain-containing protein</fullName>
    </submittedName>
</protein>
<name>A0ABT6CA07_9MICO</name>
<dbReference type="Pfam" id="PF12770">
    <property type="entry name" value="CHAT"/>
    <property type="match status" value="1"/>
</dbReference>
<keyword evidence="3" id="KW-1185">Reference proteome</keyword>
<dbReference type="EMBL" id="JAROAV010000032">
    <property type="protein sequence ID" value="MDF8265152.1"/>
    <property type="molecule type" value="Genomic_DNA"/>
</dbReference>
<comment type="caution">
    <text evidence="2">The sequence shown here is derived from an EMBL/GenBank/DDBJ whole genome shotgun (WGS) entry which is preliminary data.</text>
</comment>
<evidence type="ECO:0000313" key="3">
    <source>
        <dbReference type="Proteomes" id="UP001528912"/>
    </source>
</evidence>